<proteinExistence type="predicted"/>
<gene>
    <name evidence="1" type="ORF">GA0074692_0189</name>
</gene>
<name>A0A1C6RKH2_9ACTN</name>
<organism evidence="1 2">
    <name type="scientific">Micromonospora pallida</name>
    <dbReference type="NCBI Taxonomy" id="145854"/>
    <lineage>
        <taxon>Bacteria</taxon>
        <taxon>Bacillati</taxon>
        <taxon>Actinomycetota</taxon>
        <taxon>Actinomycetes</taxon>
        <taxon>Micromonosporales</taxon>
        <taxon>Micromonosporaceae</taxon>
        <taxon>Micromonospora</taxon>
    </lineage>
</organism>
<dbReference type="STRING" id="145854.GA0074692_0189"/>
<keyword evidence="2" id="KW-1185">Reference proteome</keyword>
<dbReference type="AlphaFoldDB" id="A0A1C6RKH2"/>
<accession>A0A1C6RKH2</accession>
<evidence type="ECO:0000313" key="1">
    <source>
        <dbReference type="EMBL" id="SCL17525.1"/>
    </source>
</evidence>
<reference evidence="2" key="1">
    <citation type="submission" date="2016-06" db="EMBL/GenBank/DDBJ databases">
        <authorList>
            <person name="Varghese N."/>
            <person name="Submissions Spin"/>
        </authorList>
    </citation>
    <scope>NUCLEOTIDE SEQUENCE [LARGE SCALE GENOMIC DNA]</scope>
    <source>
        <strain evidence="2">DSM 43817</strain>
    </source>
</reference>
<sequence length="72" mass="7929">MSGSDRKATRRRRLLWAAVLAVGGLVLLLLGLTVASGTLAWIEVLLAFALLVVSYVLQWMARRETFSGRDRG</sequence>
<protein>
    <recommendedName>
        <fullName evidence="3">MYXO-CTERM domain-containing protein</fullName>
    </recommendedName>
</protein>
<dbReference type="EMBL" id="FMHW01000002">
    <property type="protein sequence ID" value="SCL17525.1"/>
    <property type="molecule type" value="Genomic_DNA"/>
</dbReference>
<evidence type="ECO:0008006" key="3">
    <source>
        <dbReference type="Google" id="ProtNLM"/>
    </source>
</evidence>
<evidence type="ECO:0000313" key="2">
    <source>
        <dbReference type="Proteomes" id="UP000198959"/>
    </source>
</evidence>
<dbReference type="RefSeq" id="WP_091638604.1">
    <property type="nucleotide sequence ID" value="NZ_FMHW01000002.1"/>
</dbReference>
<dbReference type="Proteomes" id="UP000198959">
    <property type="component" value="Unassembled WGS sequence"/>
</dbReference>